<dbReference type="Gene3D" id="3.40.50.150">
    <property type="entry name" value="Vaccinia Virus protein VP39"/>
    <property type="match status" value="1"/>
</dbReference>
<proteinExistence type="predicted"/>
<evidence type="ECO:0000313" key="1">
    <source>
        <dbReference type="EMBL" id="PSC75746.1"/>
    </source>
</evidence>
<dbReference type="SUPFAM" id="SSF53335">
    <property type="entry name" value="S-adenosyl-L-methionine-dependent methyltransferases"/>
    <property type="match status" value="1"/>
</dbReference>
<gene>
    <name evidence="1" type="ORF">C2E20_1024</name>
</gene>
<dbReference type="STRING" id="554055.A0A2P6VNS2"/>
<evidence type="ECO:0000313" key="2">
    <source>
        <dbReference type="Proteomes" id="UP000239649"/>
    </source>
</evidence>
<name>A0A2P6VNS2_9CHLO</name>
<dbReference type="Proteomes" id="UP000239649">
    <property type="component" value="Unassembled WGS sequence"/>
</dbReference>
<accession>A0A2P6VNS2</accession>
<keyword evidence="2" id="KW-1185">Reference proteome</keyword>
<protein>
    <submittedName>
        <fullName evidence="1">Hard-surface induced 5</fullName>
    </submittedName>
</protein>
<dbReference type="InterPro" id="IPR029063">
    <property type="entry name" value="SAM-dependent_MTases_sf"/>
</dbReference>
<comment type="caution">
    <text evidence="1">The sequence shown here is derived from an EMBL/GenBank/DDBJ whole genome shotgun (WGS) entry which is preliminary data.</text>
</comment>
<reference evidence="1 2" key="1">
    <citation type="journal article" date="2018" name="Plant J.">
        <title>Genome sequences of Chlorella sorokiniana UTEX 1602 and Micractinium conductrix SAG 241.80: implications to maltose excretion by a green alga.</title>
        <authorList>
            <person name="Arriola M.B."/>
            <person name="Velmurugan N."/>
            <person name="Zhang Y."/>
            <person name="Plunkett M.H."/>
            <person name="Hondzo H."/>
            <person name="Barney B.M."/>
        </authorList>
    </citation>
    <scope>NUCLEOTIDE SEQUENCE [LARGE SCALE GENOMIC DNA]</scope>
    <source>
        <strain evidence="1 2">SAG 241.80</strain>
    </source>
</reference>
<dbReference type="OrthoDB" id="512550at2759"/>
<sequence>MVPGGGHRRAPPLVWALTTALAVAATAALTLAYGGRSAACRPTPQASVVASQVNSPILSHLPHRFYDVAVAMKNAKVTPPGGTGEFSHHYQTTFDRYLGYVPVDYPLRILEIGLGCDMPKDWGGVGNSLRLWQRLFPKAQISFIEGDGACAEKFRSVIEATGGRLYVGLQADAAAIAQVVEHATSTQAPFDLIVDDGGHVATDQLLSLQGLWPALRPGGLYVIEDLLTSYWSNPVMKADDPGAVIPFLKEAIDAVVGCRTASPAEHSSKWVAWCRGNGTMPQLAKQFLSLDCAAEICAIQKHGSPAPPGVVF</sequence>
<organism evidence="1 2">
    <name type="scientific">Micractinium conductrix</name>
    <dbReference type="NCBI Taxonomy" id="554055"/>
    <lineage>
        <taxon>Eukaryota</taxon>
        <taxon>Viridiplantae</taxon>
        <taxon>Chlorophyta</taxon>
        <taxon>core chlorophytes</taxon>
        <taxon>Trebouxiophyceae</taxon>
        <taxon>Chlorellales</taxon>
        <taxon>Chlorellaceae</taxon>
        <taxon>Chlorella clade</taxon>
        <taxon>Micractinium</taxon>
    </lineage>
</organism>
<dbReference type="EMBL" id="LHPF02000002">
    <property type="protein sequence ID" value="PSC75746.1"/>
    <property type="molecule type" value="Genomic_DNA"/>
</dbReference>
<dbReference type="AlphaFoldDB" id="A0A2P6VNS2"/>